<evidence type="ECO:0000313" key="12">
    <source>
        <dbReference type="EMBL" id="KAG8189421.1"/>
    </source>
</evidence>
<comment type="similarity">
    <text evidence="2 11">Belongs to the glycosyltransferase 31 family.</text>
</comment>
<keyword evidence="7 11" id="KW-1133">Transmembrane helix</keyword>
<dbReference type="SUPFAM" id="SSF53448">
    <property type="entry name" value="Nucleotide-diphospho-sugar transferases"/>
    <property type="match status" value="1"/>
</dbReference>
<dbReference type="GO" id="GO:0000139">
    <property type="term" value="C:Golgi membrane"/>
    <property type="evidence" value="ECO:0007669"/>
    <property type="project" value="UniProtKB-SubCell"/>
</dbReference>
<dbReference type="Gene3D" id="3.90.550.50">
    <property type="match status" value="1"/>
</dbReference>
<feature type="transmembrane region" description="Helical" evidence="11">
    <location>
        <begin position="20"/>
        <end position="38"/>
    </location>
</feature>
<evidence type="ECO:0000256" key="1">
    <source>
        <dbReference type="ARBA" id="ARBA00004323"/>
    </source>
</evidence>
<keyword evidence="8 11" id="KW-0333">Golgi apparatus</keyword>
<gene>
    <name evidence="12" type="ORF">JTE90_020235</name>
</gene>
<dbReference type="FunFam" id="3.90.550.50:FF:000001">
    <property type="entry name" value="Hexosyltransferase"/>
    <property type="match status" value="1"/>
</dbReference>
<keyword evidence="3 11" id="KW-0328">Glycosyltransferase</keyword>
<evidence type="ECO:0000256" key="4">
    <source>
        <dbReference type="ARBA" id="ARBA00022679"/>
    </source>
</evidence>
<dbReference type="Pfam" id="PF01762">
    <property type="entry name" value="Galactosyl_T"/>
    <property type="match status" value="1"/>
</dbReference>
<keyword evidence="4" id="KW-0808">Transferase</keyword>
<keyword evidence="9 11" id="KW-0472">Membrane</keyword>
<keyword evidence="6 11" id="KW-0735">Signal-anchor</keyword>
<dbReference type="PANTHER" id="PTHR11214">
    <property type="entry name" value="BETA-1,3-N-ACETYLGLUCOSAMINYLTRANSFERASE"/>
    <property type="match status" value="1"/>
</dbReference>
<name>A0AAV6V1G7_9ARAC</name>
<dbReference type="GO" id="GO:0008499">
    <property type="term" value="F:N-acetyl-beta-D-glucosaminide beta-(1,3)-galactosyltransferase activity"/>
    <property type="evidence" value="ECO:0007669"/>
    <property type="project" value="TreeGrafter"/>
</dbReference>
<evidence type="ECO:0000256" key="10">
    <source>
        <dbReference type="ARBA" id="ARBA00023180"/>
    </source>
</evidence>
<keyword evidence="10" id="KW-0325">Glycoprotein</keyword>
<dbReference type="InterPro" id="IPR029044">
    <property type="entry name" value="Nucleotide-diphossugar_trans"/>
</dbReference>
<dbReference type="PANTHER" id="PTHR11214:SF376">
    <property type="entry name" value="HEXOSYLTRANSFERASE"/>
    <property type="match status" value="1"/>
</dbReference>
<protein>
    <recommendedName>
        <fullName evidence="11">Hexosyltransferase</fullName>
        <ecNumber evidence="11">2.4.1.-</ecNumber>
    </recommendedName>
</protein>
<dbReference type="EC" id="2.4.1.-" evidence="11"/>
<dbReference type="GO" id="GO:0006493">
    <property type="term" value="P:protein O-linked glycosylation"/>
    <property type="evidence" value="ECO:0007669"/>
    <property type="project" value="TreeGrafter"/>
</dbReference>
<sequence>MKRYTGLSQSAVCFIPRKAISCLMLSMALLTVFFFIFIEVKKIIWLRSTERTLFEFEKSFHSSGISDTSNRTTVILKSTHEDSNSTLIQITEKWHKTNDKTIEDILSSDPLCSASLFLLILVVSAPENFEHRDAIRKAWPSTDLNNRLVYRAKTQVFFLVGRSSSRFVNVLLKHEREISGDILLGEYMDTYRNLTLKVIHGLNWVATHCQPSYVLKTDDDCFVNLPLLLHFLLKSNQIQDNLYAGRVRWSAPVVRDPNSRWFVSNKDFKGSRFAPYVSGAGYVLSLDVLLAFKEFSSFVDVFPNEDAYVGAVLGYAGVRPTYSERFVTHSGTWQTCNFLYLFVIHRVSPVRQSEYREMAKKAFEECSNKDAFFFIICTHQQTVTWRLVISISTTSSCRWGLGGLGTAGRCRGRSRSRNNPRLFSSFVKMKGSPVSNRQMKLHLCWRL</sequence>
<evidence type="ECO:0000256" key="7">
    <source>
        <dbReference type="ARBA" id="ARBA00022989"/>
    </source>
</evidence>
<comment type="subcellular location">
    <subcellularLocation>
        <location evidence="1 11">Golgi apparatus membrane</location>
        <topology evidence="1 11">Single-pass type II membrane protein</topology>
    </subcellularLocation>
</comment>
<evidence type="ECO:0000256" key="11">
    <source>
        <dbReference type="RuleBase" id="RU363063"/>
    </source>
</evidence>
<evidence type="ECO:0000256" key="9">
    <source>
        <dbReference type="ARBA" id="ARBA00023136"/>
    </source>
</evidence>
<keyword evidence="5 11" id="KW-0812">Transmembrane</keyword>
<proteinExistence type="inferred from homology"/>
<keyword evidence="13" id="KW-1185">Reference proteome</keyword>
<evidence type="ECO:0000256" key="2">
    <source>
        <dbReference type="ARBA" id="ARBA00008661"/>
    </source>
</evidence>
<reference evidence="12 13" key="1">
    <citation type="journal article" date="2022" name="Nat. Ecol. Evol.">
        <title>A masculinizing supergene underlies an exaggerated male reproductive morph in a spider.</title>
        <authorList>
            <person name="Hendrickx F."/>
            <person name="De Corte Z."/>
            <person name="Sonet G."/>
            <person name="Van Belleghem S.M."/>
            <person name="Kostlbacher S."/>
            <person name="Vangestel C."/>
        </authorList>
    </citation>
    <scope>NUCLEOTIDE SEQUENCE [LARGE SCALE GENOMIC DNA]</scope>
    <source>
        <strain evidence="12">W744_W776</strain>
    </source>
</reference>
<dbReference type="InterPro" id="IPR002659">
    <property type="entry name" value="Glyco_trans_31"/>
</dbReference>
<dbReference type="AlphaFoldDB" id="A0AAV6V1G7"/>
<dbReference type="Proteomes" id="UP000827092">
    <property type="component" value="Unassembled WGS sequence"/>
</dbReference>
<evidence type="ECO:0000256" key="3">
    <source>
        <dbReference type="ARBA" id="ARBA00022676"/>
    </source>
</evidence>
<evidence type="ECO:0000256" key="6">
    <source>
        <dbReference type="ARBA" id="ARBA00022968"/>
    </source>
</evidence>
<comment type="caution">
    <text evidence="12">The sequence shown here is derived from an EMBL/GenBank/DDBJ whole genome shotgun (WGS) entry which is preliminary data.</text>
</comment>
<evidence type="ECO:0000256" key="8">
    <source>
        <dbReference type="ARBA" id="ARBA00023034"/>
    </source>
</evidence>
<accession>A0AAV6V1G7</accession>
<organism evidence="12 13">
    <name type="scientific">Oedothorax gibbosus</name>
    <dbReference type="NCBI Taxonomy" id="931172"/>
    <lineage>
        <taxon>Eukaryota</taxon>
        <taxon>Metazoa</taxon>
        <taxon>Ecdysozoa</taxon>
        <taxon>Arthropoda</taxon>
        <taxon>Chelicerata</taxon>
        <taxon>Arachnida</taxon>
        <taxon>Araneae</taxon>
        <taxon>Araneomorphae</taxon>
        <taxon>Entelegynae</taxon>
        <taxon>Araneoidea</taxon>
        <taxon>Linyphiidae</taxon>
        <taxon>Erigoninae</taxon>
        <taxon>Oedothorax</taxon>
    </lineage>
</organism>
<evidence type="ECO:0000313" key="13">
    <source>
        <dbReference type="Proteomes" id="UP000827092"/>
    </source>
</evidence>
<dbReference type="EMBL" id="JAFNEN010000216">
    <property type="protein sequence ID" value="KAG8189421.1"/>
    <property type="molecule type" value="Genomic_DNA"/>
</dbReference>
<evidence type="ECO:0000256" key="5">
    <source>
        <dbReference type="ARBA" id="ARBA00022692"/>
    </source>
</evidence>